<name>A0A0G4GRA3_VITBC</name>
<dbReference type="EMBL" id="CDMY01000770">
    <property type="protein sequence ID" value="CEM33065.1"/>
    <property type="molecule type" value="Genomic_DNA"/>
</dbReference>
<feature type="domain" description="TLDc" evidence="2">
    <location>
        <begin position="42"/>
        <end position="131"/>
    </location>
</feature>
<dbReference type="PhylomeDB" id="A0A0G4GRA3"/>
<accession>A0A0G4GRA3</accession>
<evidence type="ECO:0000259" key="2">
    <source>
        <dbReference type="Pfam" id="PF07534"/>
    </source>
</evidence>
<keyword evidence="4" id="KW-1185">Reference proteome</keyword>
<organism evidence="3 4">
    <name type="scientific">Vitrella brassicaformis (strain CCMP3155)</name>
    <dbReference type="NCBI Taxonomy" id="1169540"/>
    <lineage>
        <taxon>Eukaryota</taxon>
        <taxon>Sar</taxon>
        <taxon>Alveolata</taxon>
        <taxon>Colpodellida</taxon>
        <taxon>Vitrellaceae</taxon>
        <taxon>Vitrella</taxon>
    </lineage>
</organism>
<feature type="chain" id="PRO_5005191061" description="TLDc domain-containing protein" evidence="1">
    <location>
        <begin position="20"/>
        <end position="160"/>
    </location>
</feature>
<evidence type="ECO:0000256" key="1">
    <source>
        <dbReference type="SAM" id="SignalP"/>
    </source>
</evidence>
<protein>
    <recommendedName>
        <fullName evidence="2">TLDc domain-containing protein</fullName>
    </recommendedName>
</protein>
<dbReference type="InterPro" id="IPR006571">
    <property type="entry name" value="TLDc_dom"/>
</dbReference>
<keyword evidence="1" id="KW-0732">Signal</keyword>
<dbReference type="Pfam" id="PF07534">
    <property type="entry name" value="TLD"/>
    <property type="match status" value="1"/>
</dbReference>
<dbReference type="VEuPathDB" id="CryptoDB:Vbra_18452"/>
<proteinExistence type="predicted"/>
<gene>
    <name evidence="3" type="ORF">Vbra_18452</name>
</gene>
<reference evidence="3 4" key="1">
    <citation type="submission" date="2014-11" db="EMBL/GenBank/DDBJ databases">
        <authorList>
            <person name="Zhu J."/>
            <person name="Qi W."/>
            <person name="Song R."/>
        </authorList>
    </citation>
    <scope>NUCLEOTIDE SEQUENCE [LARGE SCALE GENOMIC DNA]</scope>
</reference>
<sequence length="160" mass="17528">MVVLRGMMLLALAVTLALCLTPTSTTHEVRHLQDTRPVGTSLSQAEYEGLRGLLQATDDTNFTTLYRASVNGTTYSDLLDSVENKTDLAIVIRSRQNVFGVYIKDGIQTPANATESHYYKSEVLWFSLAGHFRHADRGQAIAIVADREGGRQGGDNLLSV</sequence>
<dbReference type="AlphaFoldDB" id="A0A0G4GRA3"/>
<evidence type="ECO:0000313" key="3">
    <source>
        <dbReference type="EMBL" id="CEM33065.1"/>
    </source>
</evidence>
<feature type="signal peptide" evidence="1">
    <location>
        <begin position="1"/>
        <end position="19"/>
    </location>
</feature>
<evidence type="ECO:0000313" key="4">
    <source>
        <dbReference type="Proteomes" id="UP000041254"/>
    </source>
</evidence>
<dbReference type="Proteomes" id="UP000041254">
    <property type="component" value="Unassembled WGS sequence"/>
</dbReference>
<dbReference type="InParanoid" id="A0A0G4GRA3"/>